<reference evidence="2" key="1">
    <citation type="journal article" date="2023" name="Mol. Plant Microbe Interact.">
        <title>Elucidating the Obligate Nature and Biological Capacity of an Invasive Fungal Corn Pathogen.</title>
        <authorList>
            <person name="MacCready J.S."/>
            <person name="Roggenkamp E.M."/>
            <person name="Gdanetz K."/>
            <person name="Chilvers M.I."/>
        </authorList>
    </citation>
    <scope>NUCLEOTIDE SEQUENCE</scope>
    <source>
        <strain evidence="2">PM02</strain>
    </source>
</reference>
<feature type="region of interest" description="Disordered" evidence="1">
    <location>
        <begin position="252"/>
        <end position="348"/>
    </location>
</feature>
<dbReference type="SUPFAM" id="SSF101447">
    <property type="entry name" value="Formin homology 2 domain (FH2 domain)"/>
    <property type="match status" value="1"/>
</dbReference>
<feature type="compositionally biased region" description="Pro residues" evidence="1">
    <location>
        <begin position="175"/>
        <end position="184"/>
    </location>
</feature>
<evidence type="ECO:0000313" key="3">
    <source>
        <dbReference type="Proteomes" id="UP001217918"/>
    </source>
</evidence>
<feature type="compositionally biased region" description="Low complexity" evidence="1">
    <location>
        <begin position="495"/>
        <end position="535"/>
    </location>
</feature>
<feature type="compositionally biased region" description="Acidic residues" evidence="1">
    <location>
        <begin position="429"/>
        <end position="442"/>
    </location>
</feature>
<feature type="compositionally biased region" description="Pro residues" evidence="1">
    <location>
        <begin position="536"/>
        <end position="549"/>
    </location>
</feature>
<accession>A0AAD9MFS7</accession>
<feature type="compositionally biased region" description="Pro residues" evidence="1">
    <location>
        <begin position="797"/>
        <end position="809"/>
    </location>
</feature>
<keyword evidence="3" id="KW-1185">Reference proteome</keyword>
<gene>
    <name evidence="2" type="ORF">P8C59_009026</name>
</gene>
<organism evidence="2 3">
    <name type="scientific">Phyllachora maydis</name>
    <dbReference type="NCBI Taxonomy" id="1825666"/>
    <lineage>
        <taxon>Eukaryota</taxon>
        <taxon>Fungi</taxon>
        <taxon>Dikarya</taxon>
        <taxon>Ascomycota</taxon>
        <taxon>Pezizomycotina</taxon>
        <taxon>Sordariomycetes</taxon>
        <taxon>Sordariomycetidae</taxon>
        <taxon>Phyllachorales</taxon>
        <taxon>Phyllachoraceae</taxon>
        <taxon>Phyllachora</taxon>
    </lineage>
</organism>
<dbReference type="GO" id="GO:0030041">
    <property type="term" value="P:actin filament polymerization"/>
    <property type="evidence" value="ECO:0007669"/>
    <property type="project" value="TreeGrafter"/>
</dbReference>
<dbReference type="AlphaFoldDB" id="A0AAD9MFS7"/>
<dbReference type="GO" id="GO:0005884">
    <property type="term" value="C:actin filament"/>
    <property type="evidence" value="ECO:0007669"/>
    <property type="project" value="TreeGrafter"/>
</dbReference>
<feature type="compositionally biased region" description="Pro residues" evidence="1">
    <location>
        <begin position="259"/>
        <end position="268"/>
    </location>
</feature>
<feature type="region of interest" description="Disordered" evidence="1">
    <location>
        <begin position="792"/>
        <end position="847"/>
    </location>
</feature>
<feature type="compositionally biased region" description="Basic and acidic residues" evidence="1">
    <location>
        <begin position="1014"/>
        <end position="1025"/>
    </location>
</feature>
<comment type="caution">
    <text evidence="2">The sequence shown here is derived from an EMBL/GenBank/DDBJ whole genome shotgun (WGS) entry which is preliminary data.</text>
</comment>
<feature type="compositionally biased region" description="Polar residues" evidence="1">
    <location>
        <begin position="448"/>
        <end position="470"/>
    </location>
</feature>
<dbReference type="PANTHER" id="PTHR45691:SF1">
    <property type="entry name" value="FH2 DOMAIN-CONTAINING PROTEIN 1-RELATED"/>
    <property type="match status" value="1"/>
</dbReference>
<feature type="region of interest" description="Disordered" evidence="1">
    <location>
        <begin position="899"/>
        <end position="927"/>
    </location>
</feature>
<feature type="compositionally biased region" description="Pro residues" evidence="1">
    <location>
        <begin position="325"/>
        <end position="334"/>
    </location>
</feature>
<dbReference type="InterPro" id="IPR051412">
    <property type="entry name" value="Formin_Homology_Diaphanous_sf"/>
</dbReference>
<evidence type="ECO:0008006" key="4">
    <source>
        <dbReference type="Google" id="ProtNLM"/>
    </source>
</evidence>
<feature type="region of interest" description="Disordered" evidence="1">
    <location>
        <begin position="428"/>
        <end position="560"/>
    </location>
</feature>
<evidence type="ECO:0000256" key="1">
    <source>
        <dbReference type="SAM" id="MobiDB-lite"/>
    </source>
</evidence>
<proteinExistence type="predicted"/>
<sequence>MEDTHDVVHDDISIATGRNAMAVDMEELILRPFQDLRARGQEALANGEAAAAQDEVKSRQLVKAAKALVREGDRALFRLEPLWQNQEEMHGEAFRTKMSKNEELEEKRRQLEALLYDFDDYTTLDTFIEERYFQLLTTAKSFALHVLDVMLRLKLQDAPGHHGTTSAPPTQSIFPPLPPLPPHFSPQLQPPLSKLATGRPATSRAHAPLPDIPPRSAKRQGAGSPPQHGHGGSSDAGAASHISLQLNRGALAPSLDLPPRFPDSPPAEPATQTTHPGPTRPLPVPQTPTRHPVRVSSLNPLKPSSRPNTPGSAAWRDVPVMMESPTPPTSPTPPITFATPPARHKRTETVTSTISSTISSIAEMPTLLLPRTSAWVSDQRAATSPLPLPEPATPPGPPPGPPSSARHHVRQPTPGLALMIREAMCESPIPEDDESPVLETDEPLPNATDASEAQASADTQLTKPVTSVQASPIEPVGGPVGPLSPRRRPPHGHVLSHSASTTSNLSSLSHSHSHASSLATPLTPATPMTAASMACSPPPPPPPPPPPASPSKTGCDVAEKPTSVAALTAEPRGHGGHGGEDVPPVCAEEKWHTDMTARGTRVPDCAIGPKSSLYQMKGFCEGATAYRVRGSLQGVRKADGYVAGRASDIGRCTGCGYAHRYDEVVMDVNHHANANFSCAGIRFRIRFLYKSHLATHRMSEAYYGCLFCAHARAVPHEGDATVFANKDALFRHLARHPRPLPAVPGLTVLYGDKLYGEGTDWDSDLHFNLNPDPARAAAADDHAPCRRRQDYDLHFLDPPPAPGPPPPTGLPAATATRAHRSRPGSETTTRGQARPPGPNKPGGGPGGPGSVALLAFFAGARIVGVEFPPCWGGKWATGWHDGAWGAFPAKCVELEPPRGLETPPRLHPAAQQQQQQRRGGGGGSHHHYWGILAGGRTGWAGSGAGAGDGVSVVARWKFEPPRTAEKGWLVFDKGETIRDVGWVDRGHWCWSGTNAKGRLGFFPRDFVHWESAAREGQDQGRHEGWPRPTTANPPGLGHGHGHVKGMKLPFFGGARSPTADSDAVSSVVEIIPR</sequence>
<name>A0AAD9MFS7_9PEZI</name>
<dbReference type="PANTHER" id="PTHR45691">
    <property type="entry name" value="PROTEIN DIAPHANOUS"/>
    <property type="match status" value="1"/>
</dbReference>
<dbReference type="Proteomes" id="UP001217918">
    <property type="component" value="Unassembled WGS sequence"/>
</dbReference>
<feature type="region of interest" description="Disordered" evidence="1">
    <location>
        <begin position="160"/>
        <end position="238"/>
    </location>
</feature>
<dbReference type="SUPFAM" id="SSF50044">
    <property type="entry name" value="SH3-domain"/>
    <property type="match status" value="1"/>
</dbReference>
<protein>
    <recommendedName>
        <fullName evidence="4">SH3 domain-containing protein</fullName>
    </recommendedName>
</protein>
<feature type="region of interest" description="Disordered" evidence="1">
    <location>
        <begin position="1014"/>
        <end position="1043"/>
    </location>
</feature>
<evidence type="ECO:0000313" key="2">
    <source>
        <dbReference type="EMBL" id="KAK2074852.1"/>
    </source>
</evidence>
<dbReference type="InterPro" id="IPR036028">
    <property type="entry name" value="SH3-like_dom_sf"/>
</dbReference>
<feature type="region of interest" description="Disordered" evidence="1">
    <location>
        <begin position="376"/>
        <end position="410"/>
    </location>
</feature>
<dbReference type="EMBL" id="JAQQPM010000008">
    <property type="protein sequence ID" value="KAK2074852.1"/>
    <property type="molecule type" value="Genomic_DNA"/>
</dbReference>
<feature type="compositionally biased region" description="Pro residues" evidence="1">
    <location>
        <begin position="386"/>
        <end position="402"/>
    </location>
</feature>